<dbReference type="SUPFAM" id="SSF53850">
    <property type="entry name" value="Periplasmic binding protein-like II"/>
    <property type="match status" value="1"/>
</dbReference>
<dbReference type="EMBL" id="JXKH01000004">
    <property type="protein sequence ID" value="OJG18421.1"/>
    <property type="molecule type" value="Genomic_DNA"/>
</dbReference>
<evidence type="ECO:0000313" key="2">
    <source>
        <dbReference type="EMBL" id="OJG18421.1"/>
    </source>
</evidence>
<comment type="caution">
    <text evidence="2">The sequence shown here is derived from an EMBL/GenBank/DDBJ whole genome shotgun (WGS) entry which is preliminary data.</text>
</comment>
<evidence type="ECO:0000256" key="1">
    <source>
        <dbReference type="SAM" id="SignalP"/>
    </source>
</evidence>
<name>A0A1L8RF61_9ENTE</name>
<dbReference type="STRING" id="214095.RU97_GL001818"/>
<dbReference type="InterPro" id="IPR050490">
    <property type="entry name" value="Bact_solute-bd_prot1"/>
</dbReference>
<proteinExistence type="predicted"/>
<dbReference type="Gene3D" id="3.40.190.10">
    <property type="entry name" value="Periplasmic binding protein-like II"/>
    <property type="match status" value="1"/>
</dbReference>
<feature type="signal peptide" evidence="1">
    <location>
        <begin position="1"/>
        <end position="19"/>
    </location>
</feature>
<dbReference type="RefSeq" id="WP_067394815.1">
    <property type="nucleotide sequence ID" value="NZ_JXKH01000004.1"/>
</dbReference>
<keyword evidence="1" id="KW-0732">Signal</keyword>
<reference evidence="2 3" key="1">
    <citation type="submission" date="2014-12" db="EMBL/GenBank/DDBJ databases">
        <title>Draft genome sequences of 29 type strains of Enterococci.</title>
        <authorList>
            <person name="Zhong Z."/>
            <person name="Sun Z."/>
            <person name="Liu W."/>
            <person name="Zhang W."/>
            <person name="Zhang H."/>
        </authorList>
    </citation>
    <scope>NUCLEOTIDE SEQUENCE [LARGE SCALE GENOMIC DNA]</scope>
    <source>
        <strain evidence="2 3">DSM 17029</strain>
    </source>
</reference>
<sequence length="449" mass="48635">MKKALGITLALGLSGLLLAGCGGGGSSTDSSGGGNADGDKKVLKVAALESAYGADMWSKIKEAYEADNPGVEVELTVDKKLEDVISPNMKAGNYPDVILLATGREAGLTETFIKDKNLEDLTDVFDMTVPGEDKTVKEKLVPGFIDTLATNPYNDGKTYMAPMFYSPTGLFYDANLLKSKGWEVPKTWDEMWALGEKAQKEGIALFTYPTAGYLDSFMYSLLSVTGGPEFFNNAMTYQKGAWSSKEATEAFDTVGKLAKFTAPTTVANANDNDFTKNQQLILDDKAIFMPNGTWVPGEMKDAPRADGFQWGMTALPAFESGGDSYSYTFFEQMWMPTGAANKEEGKKFISYMYSDKAADIFKDAGAIQPIQGMSDKLDGDNKLFYSIYDNGAKAVMGGLENTVTVEGVNMRDTLFSAVDSVVSGDKTVKEWQDSVVEAADKIREAADNQ</sequence>
<accession>A0A1L8RF61</accession>
<dbReference type="PANTHER" id="PTHR43649">
    <property type="entry name" value="ARABINOSE-BINDING PROTEIN-RELATED"/>
    <property type="match status" value="1"/>
</dbReference>
<dbReference type="AlphaFoldDB" id="A0A1L8RF61"/>
<feature type="chain" id="PRO_5038959140" evidence="1">
    <location>
        <begin position="20"/>
        <end position="449"/>
    </location>
</feature>
<dbReference type="NCBIfam" id="TIGR03850">
    <property type="entry name" value="bind_CPR_0540"/>
    <property type="match status" value="1"/>
</dbReference>
<organism evidence="2 3">
    <name type="scientific">Enterococcus canis</name>
    <dbReference type="NCBI Taxonomy" id="214095"/>
    <lineage>
        <taxon>Bacteria</taxon>
        <taxon>Bacillati</taxon>
        <taxon>Bacillota</taxon>
        <taxon>Bacilli</taxon>
        <taxon>Lactobacillales</taxon>
        <taxon>Enterococcaceae</taxon>
        <taxon>Enterococcus</taxon>
    </lineage>
</organism>
<dbReference type="PANTHER" id="PTHR43649:SF12">
    <property type="entry name" value="DIACETYLCHITOBIOSE BINDING PROTEIN DASA"/>
    <property type="match status" value="1"/>
</dbReference>
<keyword evidence="3" id="KW-1185">Reference proteome</keyword>
<dbReference type="InterPro" id="IPR022387">
    <property type="entry name" value="Bind_CPR0540"/>
</dbReference>
<gene>
    <name evidence="2" type="ORF">RU97_GL001818</name>
</gene>
<evidence type="ECO:0000313" key="3">
    <source>
        <dbReference type="Proteomes" id="UP000181884"/>
    </source>
</evidence>
<protein>
    <submittedName>
        <fullName evidence="2">Carbohydrate ABC transporter substrate-binding protein</fullName>
    </submittedName>
</protein>
<dbReference type="Proteomes" id="UP000181884">
    <property type="component" value="Unassembled WGS sequence"/>
</dbReference>
<dbReference type="PROSITE" id="PS51257">
    <property type="entry name" value="PROKAR_LIPOPROTEIN"/>
    <property type="match status" value="1"/>
</dbReference>